<evidence type="ECO:0008006" key="3">
    <source>
        <dbReference type="Google" id="ProtNLM"/>
    </source>
</evidence>
<protein>
    <recommendedName>
        <fullName evidence="3">GIY-YIG nuclease family protein</fullName>
    </recommendedName>
</protein>
<sequence>MQDIIENKGCSAGHLLATTKRRRGFRFDAEKYEREKREREEARERQWVAEMDAMHPRSGYCYFVGSREAGIVKIGFSRNLAERVNRLKSNSGPYRLELLAKVVGGSERERHYHCKFETFRFSGEWFHLSPEIEEEISRLSHAISGGR</sequence>
<dbReference type="RefSeq" id="WP_188073268.1">
    <property type="nucleotide sequence ID" value="NZ_BSPS01000028.1"/>
</dbReference>
<dbReference type="AlphaFoldDB" id="A0A7W6BTZ7"/>
<name>A0A7W6BTZ7_9SPHN</name>
<dbReference type="EMBL" id="JACIDT010000015">
    <property type="protein sequence ID" value="MBB3927804.1"/>
    <property type="molecule type" value="Genomic_DNA"/>
</dbReference>
<evidence type="ECO:0000313" key="2">
    <source>
        <dbReference type="Proteomes" id="UP000571950"/>
    </source>
</evidence>
<dbReference type="Proteomes" id="UP000571950">
    <property type="component" value="Unassembled WGS sequence"/>
</dbReference>
<accession>A0A7W6BTZ7</accession>
<evidence type="ECO:0000313" key="1">
    <source>
        <dbReference type="EMBL" id="MBB3927804.1"/>
    </source>
</evidence>
<gene>
    <name evidence="1" type="ORF">GGR43_003541</name>
</gene>
<dbReference type="Pfam" id="PF13455">
    <property type="entry name" value="MUG113"/>
    <property type="match status" value="1"/>
</dbReference>
<comment type="caution">
    <text evidence="1">The sequence shown here is derived from an EMBL/GenBank/DDBJ whole genome shotgun (WGS) entry which is preliminary data.</text>
</comment>
<proteinExistence type="predicted"/>
<keyword evidence="2" id="KW-1185">Reference proteome</keyword>
<reference evidence="1 2" key="1">
    <citation type="submission" date="2020-08" db="EMBL/GenBank/DDBJ databases">
        <title>Genomic Encyclopedia of Type Strains, Phase IV (KMG-IV): sequencing the most valuable type-strain genomes for metagenomic binning, comparative biology and taxonomic classification.</title>
        <authorList>
            <person name="Goeker M."/>
        </authorList>
    </citation>
    <scope>NUCLEOTIDE SEQUENCE [LARGE SCALE GENOMIC DNA]</scope>
    <source>
        <strain evidence="1 2">DSM 26189</strain>
    </source>
</reference>
<organism evidence="1 2">
    <name type="scientific">Sphingobium jiangsuense</name>
    <dbReference type="NCBI Taxonomy" id="870476"/>
    <lineage>
        <taxon>Bacteria</taxon>
        <taxon>Pseudomonadati</taxon>
        <taxon>Pseudomonadota</taxon>
        <taxon>Alphaproteobacteria</taxon>
        <taxon>Sphingomonadales</taxon>
        <taxon>Sphingomonadaceae</taxon>
        <taxon>Sphingobium</taxon>
    </lineage>
</organism>